<dbReference type="RefSeq" id="XP_013275682.1">
    <property type="nucleotide sequence ID" value="XM_013420228.1"/>
</dbReference>
<evidence type="ECO:0000259" key="9">
    <source>
        <dbReference type="PROSITE" id="PS50850"/>
    </source>
</evidence>
<feature type="transmembrane region" description="Helical" evidence="8">
    <location>
        <begin position="162"/>
        <end position="182"/>
    </location>
</feature>
<keyword evidence="6 8" id="KW-0472">Membrane</keyword>
<dbReference type="NCBIfam" id="TIGR00879">
    <property type="entry name" value="SP"/>
    <property type="match status" value="1"/>
</dbReference>
<dbReference type="Gene3D" id="1.20.1250.20">
    <property type="entry name" value="MFS general substrate transporter like domains"/>
    <property type="match status" value="1"/>
</dbReference>
<sequence length="526" mass="57759">MSFIRRIVHNDAIKLDPPEVYNWRVFTLAAAACFGGTLFGMDIGIIGGVLTLPDFKDEFGLTELSKIKQSNLSANLVSVMQAGAIVGALLANPIADRFGRKPSILVISVFAFIGGLLQAFSYGSLVCFYIGRFVEGLGLGGATMLAPTYVAENAPRGIRGLLVGFYQLFETMGAMIAFFINYGSLLHFKGHATWIVPLSMQSLPPLLLFCSILFCPESPRWLASRDNWDKASKILCTVRHLPETHPYIQAELLEMKTTLDAERGRLGGNSYWALTKEAWTIPGNRRRSIMAIGLMTAQQWTGTNAINYYAPTIFTNLGITGTTNSLFATGVYGIVKMSSCAIFIVFLADTLGRRLSLVWTGLFMWFCMFYLGFYVRFDPPEKGSPISGAGYAALVMVYLFAAAFQFGWGPVCWIYCSEISSQRLRGLIVSYAAATQWIFNLVVARSTPVMLDTVGAHGYGTYFIYGCFNCVIGVGAFFLVPETKGLSLERMDELFGVTDFSGVEDVGMAAQHAKADIETVHVEESK</sequence>
<dbReference type="Pfam" id="PF00083">
    <property type="entry name" value="Sugar_tr"/>
    <property type="match status" value="1"/>
</dbReference>
<accession>A0A0D2IYW0</accession>
<dbReference type="PRINTS" id="PR00171">
    <property type="entry name" value="SUGRTRNSPORT"/>
</dbReference>
<dbReference type="PROSITE" id="PS00217">
    <property type="entry name" value="SUGAR_TRANSPORT_2"/>
    <property type="match status" value="1"/>
</dbReference>
<dbReference type="OrthoDB" id="508119at2759"/>
<feature type="transmembrane region" description="Helical" evidence="8">
    <location>
        <begin position="194"/>
        <end position="215"/>
    </location>
</feature>
<dbReference type="HOGENOM" id="CLU_001265_30_12_1"/>
<comment type="subcellular location">
    <subcellularLocation>
        <location evidence="1">Membrane</location>
        <topology evidence="1">Multi-pass membrane protein</topology>
    </subcellularLocation>
</comment>
<evidence type="ECO:0000256" key="4">
    <source>
        <dbReference type="ARBA" id="ARBA00022692"/>
    </source>
</evidence>
<reference evidence="10 11" key="1">
    <citation type="submission" date="2015-01" db="EMBL/GenBank/DDBJ databases">
        <title>The Genome Sequence of Rhinocladiella mackenzie CBS 650.93.</title>
        <authorList>
            <consortium name="The Broad Institute Genomics Platform"/>
            <person name="Cuomo C."/>
            <person name="de Hoog S."/>
            <person name="Gorbushina A."/>
            <person name="Stielow B."/>
            <person name="Teixiera M."/>
            <person name="Abouelleil A."/>
            <person name="Chapman S.B."/>
            <person name="Priest M."/>
            <person name="Young S.K."/>
            <person name="Wortman J."/>
            <person name="Nusbaum C."/>
            <person name="Birren B."/>
        </authorList>
    </citation>
    <scope>NUCLEOTIDE SEQUENCE [LARGE SCALE GENOMIC DNA]</scope>
    <source>
        <strain evidence="10 11">CBS 650.93</strain>
    </source>
</reference>
<evidence type="ECO:0000256" key="6">
    <source>
        <dbReference type="ARBA" id="ARBA00023136"/>
    </source>
</evidence>
<dbReference type="GeneID" id="25291273"/>
<keyword evidence="5 8" id="KW-1133">Transmembrane helix</keyword>
<dbReference type="InterPro" id="IPR020846">
    <property type="entry name" value="MFS_dom"/>
</dbReference>
<dbReference type="PANTHER" id="PTHR48022:SF21">
    <property type="entry name" value="QUINATE TRANSPORTER, PUTATIVE (AFU_ORTHOLOGUE AFUA_6G06960)-RELATED"/>
    <property type="match status" value="1"/>
</dbReference>
<feature type="transmembrane region" description="Helical" evidence="8">
    <location>
        <begin position="459"/>
        <end position="480"/>
    </location>
</feature>
<feature type="transmembrane region" description="Helical" evidence="8">
    <location>
        <begin position="289"/>
        <end position="310"/>
    </location>
</feature>
<name>A0A0D2IYW0_9EURO</name>
<dbReference type="Proteomes" id="UP000053617">
    <property type="component" value="Unassembled WGS sequence"/>
</dbReference>
<dbReference type="VEuPathDB" id="FungiDB:Z518_03202"/>
<feature type="transmembrane region" description="Helical" evidence="8">
    <location>
        <begin position="428"/>
        <end position="447"/>
    </location>
</feature>
<feature type="transmembrane region" description="Helical" evidence="8">
    <location>
        <begin position="355"/>
        <end position="377"/>
    </location>
</feature>
<gene>
    <name evidence="10" type="ORF">Z518_03202</name>
</gene>
<evidence type="ECO:0000256" key="8">
    <source>
        <dbReference type="SAM" id="Phobius"/>
    </source>
</evidence>
<evidence type="ECO:0000313" key="10">
    <source>
        <dbReference type="EMBL" id="KIX08546.1"/>
    </source>
</evidence>
<evidence type="ECO:0000256" key="2">
    <source>
        <dbReference type="ARBA" id="ARBA00010992"/>
    </source>
</evidence>
<feature type="transmembrane region" description="Helical" evidence="8">
    <location>
        <begin position="330"/>
        <end position="348"/>
    </location>
</feature>
<dbReference type="SUPFAM" id="SSF103473">
    <property type="entry name" value="MFS general substrate transporter"/>
    <property type="match status" value="1"/>
</dbReference>
<dbReference type="InterPro" id="IPR050360">
    <property type="entry name" value="MFS_Sugar_Transporters"/>
</dbReference>
<feature type="transmembrane region" description="Helical" evidence="8">
    <location>
        <begin position="21"/>
        <end position="52"/>
    </location>
</feature>
<feature type="domain" description="Major facilitator superfamily (MFS) profile" evidence="9">
    <location>
        <begin position="28"/>
        <end position="484"/>
    </location>
</feature>
<dbReference type="InterPro" id="IPR005829">
    <property type="entry name" value="Sugar_transporter_CS"/>
</dbReference>
<comment type="similarity">
    <text evidence="2 7">Belongs to the major facilitator superfamily. Sugar transporter (TC 2.A.1.1) family.</text>
</comment>
<feature type="transmembrane region" description="Helical" evidence="8">
    <location>
        <begin position="103"/>
        <end position="123"/>
    </location>
</feature>
<dbReference type="InterPro" id="IPR036259">
    <property type="entry name" value="MFS_trans_sf"/>
</dbReference>
<keyword evidence="3 7" id="KW-0813">Transport</keyword>
<dbReference type="InterPro" id="IPR003663">
    <property type="entry name" value="Sugar/inositol_transpt"/>
</dbReference>
<keyword evidence="11" id="KW-1185">Reference proteome</keyword>
<dbReference type="AlphaFoldDB" id="A0A0D2IYW0"/>
<evidence type="ECO:0000256" key="5">
    <source>
        <dbReference type="ARBA" id="ARBA00022989"/>
    </source>
</evidence>
<proteinExistence type="inferred from homology"/>
<protein>
    <recommendedName>
        <fullName evidence="9">Major facilitator superfamily (MFS) profile domain-containing protein</fullName>
    </recommendedName>
</protein>
<dbReference type="PROSITE" id="PS50850">
    <property type="entry name" value="MFS"/>
    <property type="match status" value="1"/>
</dbReference>
<evidence type="ECO:0000256" key="1">
    <source>
        <dbReference type="ARBA" id="ARBA00004141"/>
    </source>
</evidence>
<feature type="transmembrane region" description="Helical" evidence="8">
    <location>
        <begin position="72"/>
        <end position="91"/>
    </location>
</feature>
<dbReference type="FunFam" id="1.20.1250.20:FF:000026">
    <property type="entry name" value="MFS quinate transporter QutD"/>
    <property type="match status" value="1"/>
</dbReference>
<organism evidence="10 11">
    <name type="scientific">Rhinocladiella mackenziei CBS 650.93</name>
    <dbReference type="NCBI Taxonomy" id="1442369"/>
    <lineage>
        <taxon>Eukaryota</taxon>
        <taxon>Fungi</taxon>
        <taxon>Dikarya</taxon>
        <taxon>Ascomycota</taxon>
        <taxon>Pezizomycotina</taxon>
        <taxon>Eurotiomycetes</taxon>
        <taxon>Chaetothyriomycetidae</taxon>
        <taxon>Chaetothyriales</taxon>
        <taxon>Herpotrichiellaceae</taxon>
        <taxon>Rhinocladiella</taxon>
    </lineage>
</organism>
<feature type="transmembrane region" description="Helical" evidence="8">
    <location>
        <begin position="129"/>
        <end position="150"/>
    </location>
</feature>
<dbReference type="InterPro" id="IPR005828">
    <property type="entry name" value="MFS_sugar_transport-like"/>
</dbReference>
<evidence type="ECO:0000256" key="3">
    <source>
        <dbReference type="ARBA" id="ARBA00022448"/>
    </source>
</evidence>
<keyword evidence="4 8" id="KW-0812">Transmembrane</keyword>
<dbReference type="EMBL" id="KN847476">
    <property type="protein sequence ID" value="KIX08546.1"/>
    <property type="molecule type" value="Genomic_DNA"/>
</dbReference>
<evidence type="ECO:0000313" key="11">
    <source>
        <dbReference type="Proteomes" id="UP000053617"/>
    </source>
</evidence>
<dbReference type="GO" id="GO:0005351">
    <property type="term" value="F:carbohydrate:proton symporter activity"/>
    <property type="evidence" value="ECO:0007669"/>
    <property type="project" value="TreeGrafter"/>
</dbReference>
<dbReference type="GO" id="GO:0016020">
    <property type="term" value="C:membrane"/>
    <property type="evidence" value="ECO:0007669"/>
    <property type="project" value="UniProtKB-SubCell"/>
</dbReference>
<feature type="transmembrane region" description="Helical" evidence="8">
    <location>
        <begin position="389"/>
        <end position="416"/>
    </location>
</feature>
<dbReference type="PANTHER" id="PTHR48022">
    <property type="entry name" value="PLASTIDIC GLUCOSE TRANSPORTER 4"/>
    <property type="match status" value="1"/>
</dbReference>
<evidence type="ECO:0000256" key="7">
    <source>
        <dbReference type="RuleBase" id="RU003346"/>
    </source>
</evidence>